<name>A0A848D4H9_ANEAE</name>
<dbReference type="GO" id="GO:0006313">
    <property type="term" value="P:DNA transposition"/>
    <property type="evidence" value="ECO:0007669"/>
    <property type="project" value="InterPro"/>
</dbReference>
<reference evidence="6 7" key="1">
    <citation type="submission" date="2020-04" db="EMBL/GenBank/DDBJ databases">
        <authorList>
            <person name="Hitch T.C.A."/>
            <person name="Wylensek D."/>
            <person name="Clavel T."/>
        </authorList>
    </citation>
    <scope>NUCLEOTIDE SEQUENCE [LARGE SCALE GENOMIC DNA]</scope>
    <source>
        <strain evidence="6 7">WB01_D5_05</strain>
    </source>
</reference>
<dbReference type="GO" id="GO:0004803">
    <property type="term" value="F:transposase activity"/>
    <property type="evidence" value="ECO:0007669"/>
    <property type="project" value="InterPro"/>
</dbReference>
<dbReference type="SUPFAM" id="SSF53098">
    <property type="entry name" value="Ribonuclease H-like"/>
    <property type="match status" value="1"/>
</dbReference>
<dbReference type="NCBIfam" id="NF033592">
    <property type="entry name" value="transpos_IS4_1"/>
    <property type="match status" value="1"/>
</dbReference>
<dbReference type="InterPro" id="IPR047952">
    <property type="entry name" value="Transpos_IS4"/>
</dbReference>
<keyword evidence="4" id="KW-0233">DNA recombination</keyword>
<sequence>MEQSTTLLTILESLISEEDIQAIIDKHKYQEVARKFIVKALVHMFVMAAANEWKSFRHSADVATSYGLPAVNYSTFSKKASTVSYAIVKDVFQLLLSRMNRWMRRSFSFPKELLLIDSTTITVGKTRLPWAPYHGERAGIKLHVALSETTGIPHKVVETTGLKHDGPLMSEFVNPQFILVADRAYFKIERVDDYVKTEHPFVIRFKTNVELFHKKSLRRFPLENSNVVADYTCQLGTAQNRSRHRHRIVEFLDNEGHVIRVVTNLRHVPAETIAKIYRARWTIEVFFRWIKQNLNVPTLFGTTENAVYNQLFSALITYVLVKVFYENGKATCQRERLNFASFTKRLLQDQLPIEWRMATQSFLQKLATFNGIRLSKTG</sequence>
<evidence type="ECO:0000259" key="5">
    <source>
        <dbReference type="Pfam" id="PF01609"/>
    </source>
</evidence>
<organism evidence="6 7">
    <name type="scientific">Aneurinibacillus aneurinilyticus</name>
    <name type="common">Bacillus aneurinolyticus</name>
    <dbReference type="NCBI Taxonomy" id="1391"/>
    <lineage>
        <taxon>Bacteria</taxon>
        <taxon>Bacillati</taxon>
        <taxon>Bacillota</taxon>
        <taxon>Bacilli</taxon>
        <taxon>Bacillales</taxon>
        <taxon>Paenibacillaceae</taxon>
        <taxon>Aneurinibacillus group</taxon>
        <taxon>Aneurinibacillus</taxon>
    </lineage>
</organism>
<dbReference type="PANTHER" id="PTHR33258">
    <property type="entry name" value="TRANSPOSASE INSL FOR INSERTION SEQUENCE ELEMENT IS186A-RELATED"/>
    <property type="match status" value="1"/>
</dbReference>
<keyword evidence="2" id="KW-0815">Transposition</keyword>
<proteinExistence type="inferred from homology"/>
<accession>A0A848D4H9</accession>
<dbReference type="PANTHER" id="PTHR33258:SF1">
    <property type="entry name" value="TRANSPOSASE INSL FOR INSERTION SEQUENCE ELEMENT IS186A-RELATED"/>
    <property type="match status" value="1"/>
</dbReference>
<dbReference type="InterPro" id="IPR012337">
    <property type="entry name" value="RNaseH-like_sf"/>
</dbReference>
<protein>
    <submittedName>
        <fullName evidence="6">IS4 family transposase</fullName>
    </submittedName>
</protein>
<dbReference type="RefSeq" id="WP_168976484.1">
    <property type="nucleotide sequence ID" value="NZ_JABAGO010000062.1"/>
</dbReference>
<dbReference type="Pfam" id="PF01609">
    <property type="entry name" value="DDE_Tnp_1"/>
    <property type="match status" value="1"/>
</dbReference>
<evidence type="ECO:0000256" key="3">
    <source>
        <dbReference type="ARBA" id="ARBA00023125"/>
    </source>
</evidence>
<evidence type="ECO:0000256" key="2">
    <source>
        <dbReference type="ARBA" id="ARBA00022578"/>
    </source>
</evidence>
<dbReference type="AlphaFoldDB" id="A0A848D4H9"/>
<comment type="caution">
    <text evidence="6">The sequence shown here is derived from an EMBL/GenBank/DDBJ whole genome shotgun (WGS) entry which is preliminary data.</text>
</comment>
<keyword evidence="3" id="KW-0238">DNA-binding</keyword>
<evidence type="ECO:0000313" key="6">
    <source>
        <dbReference type="EMBL" id="NMF01007.1"/>
    </source>
</evidence>
<dbReference type="GO" id="GO:0003677">
    <property type="term" value="F:DNA binding"/>
    <property type="evidence" value="ECO:0007669"/>
    <property type="project" value="UniProtKB-KW"/>
</dbReference>
<feature type="domain" description="Transposase IS4-like" evidence="5">
    <location>
        <begin position="110"/>
        <end position="320"/>
    </location>
</feature>
<gene>
    <name evidence="6" type="ORF">HF838_22595</name>
</gene>
<dbReference type="Proteomes" id="UP000561326">
    <property type="component" value="Unassembled WGS sequence"/>
</dbReference>
<dbReference type="EMBL" id="JABAGO010000062">
    <property type="protein sequence ID" value="NMF01007.1"/>
    <property type="molecule type" value="Genomic_DNA"/>
</dbReference>
<dbReference type="InterPro" id="IPR002559">
    <property type="entry name" value="Transposase_11"/>
</dbReference>
<evidence type="ECO:0000313" key="7">
    <source>
        <dbReference type="Proteomes" id="UP000561326"/>
    </source>
</evidence>
<evidence type="ECO:0000256" key="4">
    <source>
        <dbReference type="ARBA" id="ARBA00023172"/>
    </source>
</evidence>
<evidence type="ECO:0000256" key="1">
    <source>
        <dbReference type="ARBA" id="ARBA00010075"/>
    </source>
</evidence>
<comment type="similarity">
    <text evidence="1">Belongs to the transposase 11 family.</text>
</comment>